<keyword evidence="1" id="KW-1133">Transmembrane helix</keyword>
<accession>A0ABY8DN82</accession>
<organism evidence="2 3">
    <name type="scientific">Sinorhizobium garamanticum</name>
    <dbReference type="NCBI Taxonomy" id="680247"/>
    <lineage>
        <taxon>Bacteria</taxon>
        <taxon>Pseudomonadati</taxon>
        <taxon>Pseudomonadota</taxon>
        <taxon>Alphaproteobacteria</taxon>
        <taxon>Hyphomicrobiales</taxon>
        <taxon>Rhizobiaceae</taxon>
        <taxon>Sinorhizobium/Ensifer group</taxon>
        <taxon>Sinorhizobium</taxon>
    </lineage>
</organism>
<geneLocation type="plasmid" evidence="2 3">
    <name>unnamed</name>
</geneLocation>
<keyword evidence="2" id="KW-0614">Plasmid</keyword>
<keyword evidence="1" id="KW-0472">Membrane</keyword>
<protein>
    <submittedName>
        <fullName evidence="2">Uncharacterized protein</fullName>
    </submittedName>
</protein>
<name>A0ABY8DN82_9HYPH</name>
<dbReference type="EMBL" id="CP120375">
    <property type="protein sequence ID" value="WEX91777.1"/>
    <property type="molecule type" value="Genomic_DNA"/>
</dbReference>
<reference evidence="2 3" key="1">
    <citation type="submission" date="2023-03" db="EMBL/GenBank/DDBJ databases">
        <authorList>
            <person name="Kaur S."/>
            <person name="Espinosa-Saiz D."/>
            <person name="Velazquez E."/>
            <person name="Menendez E."/>
            <person name="diCenzo G.C."/>
        </authorList>
    </citation>
    <scope>NUCLEOTIDE SEQUENCE [LARGE SCALE GENOMIC DNA]</scope>
    <source>
        <strain evidence="2 3">LMG 24692</strain>
        <plasmid evidence="2 3">unnamed</plasmid>
    </source>
</reference>
<sequence>MTGAGDFFNQETVLALLAGLFVGLLAYVALAQLVGRGRLSKDKSVAERQFSNVFSIMDEGRRQSLIHYYAAAS</sequence>
<evidence type="ECO:0000313" key="2">
    <source>
        <dbReference type="EMBL" id="WEX91777.1"/>
    </source>
</evidence>
<keyword evidence="3" id="KW-1185">Reference proteome</keyword>
<gene>
    <name evidence="2" type="ORF">PZN02_006097</name>
</gene>
<keyword evidence="1" id="KW-0812">Transmembrane</keyword>
<feature type="transmembrane region" description="Helical" evidence="1">
    <location>
        <begin position="12"/>
        <end position="34"/>
    </location>
</feature>
<dbReference type="Proteomes" id="UP001229355">
    <property type="component" value="Plasmid unnamed"/>
</dbReference>
<dbReference type="RefSeq" id="WP_280663734.1">
    <property type="nucleotide sequence ID" value="NZ_CP120375.1"/>
</dbReference>
<proteinExistence type="predicted"/>
<evidence type="ECO:0000256" key="1">
    <source>
        <dbReference type="SAM" id="Phobius"/>
    </source>
</evidence>
<evidence type="ECO:0000313" key="3">
    <source>
        <dbReference type="Proteomes" id="UP001229355"/>
    </source>
</evidence>